<dbReference type="RefSeq" id="WP_149328936.1">
    <property type="nucleotide sequence ID" value="NZ_VTPY01000005.1"/>
</dbReference>
<organism evidence="1 2">
    <name type="scientific">Billgrantia pellis</name>
    <dbReference type="NCBI Taxonomy" id="2606936"/>
    <lineage>
        <taxon>Bacteria</taxon>
        <taxon>Pseudomonadati</taxon>
        <taxon>Pseudomonadota</taxon>
        <taxon>Gammaproteobacteria</taxon>
        <taxon>Oceanospirillales</taxon>
        <taxon>Halomonadaceae</taxon>
        <taxon>Billgrantia</taxon>
    </lineage>
</organism>
<evidence type="ECO:0000313" key="1">
    <source>
        <dbReference type="EMBL" id="KAA0011193.1"/>
    </source>
</evidence>
<dbReference type="Proteomes" id="UP000486760">
    <property type="component" value="Unassembled WGS sequence"/>
</dbReference>
<evidence type="ECO:0000313" key="2">
    <source>
        <dbReference type="Proteomes" id="UP000486760"/>
    </source>
</evidence>
<reference evidence="1 2" key="1">
    <citation type="submission" date="2019-08" db="EMBL/GenBank/DDBJ databases">
        <title>Bioinformatics analysis of the strain L3 and L5.</title>
        <authorList>
            <person name="Li X."/>
        </authorList>
    </citation>
    <scope>NUCLEOTIDE SEQUENCE [LARGE SCALE GENOMIC DNA]</scope>
    <source>
        <strain evidence="1 2">L5</strain>
    </source>
</reference>
<dbReference type="EMBL" id="VTPY01000005">
    <property type="protein sequence ID" value="KAA0011193.1"/>
    <property type="molecule type" value="Genomic_DNA"/>
</dbReference>
<proteinExistence type="predicted"/>
<name>A0A7V7KFL0_9GAMM</name>
<protein>
    <submittedName>
        <fullName evidence="1">Uncharacterized protein</fullName>
    </submittedName>
</protein>
<sequence length="65" mass="6841">MALDKSRLKERIAGQLVALGASRQGEHSWVERLAQAIANGVVDEIQANAEVSVTGGSSSGTYKVE</sequence>
<accession>A0A7V7KFL0</accession>
<comment type="caution">
    <text evidence="1">The sequence shown here is derived from an EMBL/GenBank/DDBJ whole genome shotgun (WGS) entry which is preliminary data.</text>
</comment>
<dbReference type="AlphaFoldDB" id="A0A7V7KFL0"/>
<gene>
    <name evidence="1" type="ORF">F0A17_13795</name>
</gene>
<keyword evidence="2" id="KW-1185">Reference proteome</keyword>